<dbReference type="GO" id="GO:0034069">
    <property type="term" value="F:aminoglycoside N-acetyltransferase activity"/>
    <property type="evidence" value="ECO:0007669"/>
    <property type="project" value="TreeGrafter"/>
</dbReference>
<protein>
    <submittedName>
        <fullName evidence="2">GNAT superfamily N-acetyltransferase</fullName>
    </submittedName>
</protein>
<organism evidence="2 3">
    <name type="scientific">Thermocatellispora tengchongensis</name>
    <dbReference type="NCBI Taxonomy" id="1073253"/>
    <lineage>
        <taxon>Bacteria</taxon>
        <taxon>Bacillati</taxon>
        <taxon>Actinomycetota</taxon>
        <taxon>Actinomycetes</taxon>
        <taxon>Streptosporangiales</taxon>
        <taxon>Streptosporangiaceae</taxon>
        <taxon>Thermocatellispora</taxon>
    </lineage>
</organism>
<dbReference type="InterPro" id="IPR051554">
    <property type="entry name" value="Acetyltransferase_Eis"/>
</dbReference>
<dbReference type="AlphaFoldDB" id="A0A840PF82"/>
<gene>
    <name evidence="2" type="ORF">HNP84_005864</name>
</gene>
<dbReference type="GO" id="GO:0030649">
    <property type="term" value="P:aminoglycoside antibiotic catabolic process"/>
    <property type="evidence" value="ECO:0007669"/>
    <property type="project" value="TreeGrafter"/>
</dbReference>
<dbReference type="RefSeq" id="WP_185053051.1">
    <property type="nucleotide sequence ID" value="NZ_BAABIX010000017.1"/>
</dbReference>
<dbReference type="PANTHER" id="PTHR37817">
    <property type="entry name" value="N-ACETYLTRANSFERASE EIS"/>
    <property type="match status" value="1"/>
</dbReference>
<keyword evidence="2" id="KW-0808">Transferase</keyword>
<evidence type="ECO:0000259" key="1">
    <source>
        <dbReference type="PROSITE" id="PS51186"/>
    </source>
</evidence>
<dbReference type="InterPro" id="IPR016181">
    <property type="entry name" value="Acyl_CoA_acyltransferase"/>
</dbReference>
<dbReference type="Gene3D" id="3.40.630.30">
    <property type="match status" value="1"/>
</dbReference>
<feature type="domain" description="N-acetyltransferase" evidence="1">
    <location>
        <begin position="120"/>
        <end position="264"/>
    </location>
</feature>
<dbReference type="SUPFAM" id="SSF55729">
    <property type="entry name" value="Acyl-CoA N-acyltransferases (Nat)"/>
    <property type="match status" value="1"/>
</dbReference>
<dbReference type="Proteomes" id="UP000578449">
    <property type="component" value="Unassembled WGS sequence"/>
</dbReference>
<proteinExistence type="predicted"/>
<dbReference type="PROSITE" id="PS51186">
    <property type="entry name" value="GNAT"/>
    <property type="match status" value="1"/>
</dbReference>
<dbReference type="Pfam" id="PF13527">
    <property type="entry name" value="Acetyltransf_9"/>
    <property type="match status" value="1"/>
</dbReference>
<dbReference type="EMBL" id="JACHGN010000013">
    <property type="protein sequence ID" value="MBB5136120.1"/>
    <property type="molecule type" value="Genomic_DNA"/>
</dbReference>
<evidence type="ECO:0000313" key="2">
    <source>
        <dbReference type="EMBL" id="MBB5136120.1"/>
    </source>
</evidence>
<sequence length="264" mass="28810">MTTADVATDVDRQLANAREYWLGWGVADRSDEELVLYRSGVLHPQLNGVLRVGSGIALEEAVAQAEQRLAGVQWMWWVGPDSRPDLAGHLLVMGATEIETMPIMAVPLESDFDVEVPRELTVEEMTEPQGLLAWVKVYASSFGVTPDQLGGVLEAERGRPDEAGSFVRFAARWNDRLVGTSALLVRHDVGGVYVVTTAEDFRRRGIATALTAAALREARWRGLPVATLQASAEGEPVYRRMGFQTVAGYRMFAPGPLSSASRIA</sequence>
<name>A0A840PF82_9ACTN</name>
<dbReference type="InterPro" id="IPR000182">
    <property type="entry name" value="GNAT_dom"/>
</dbReference>
<reference evidence="2 3" key="1">
    <citation type="submission" date="2020-08" db="EMBL/GenBank/DDBJ databases">
        <title>Genomic Encyclopedia of Type Strains, Phase IV (KMG-IV): sequencing the most valuable type-strain genomes for metagenomic binning, comparative biology and taxonomic classification.</title>
        <authorList>
            <person name="Goeker M."/>
        </authorList>
    </citation>
    <scope>NUCLEOTIDE SEQUENCE [LARGE SCALE GENOMIC DNA]</scope>
    <source>
        <strain evidence="2 3">DSM 45615</strain>
    </source>
</reference>
<comment type="caution">
    <text evidence="2">The sequence shown here is derived from an EMBL/GenBank/DDBJ whole genome shotgun (WGS) entry which is preliminary data.</text>
</comment>
<accession>A0A840PF82</accession>
<evidence type="ECO:0000313" key="3">
    <source>
        <dbReference type="Proteomes" id="UP000578449"/>
    </source>
</evidence>
<dbReference type="PANTHER" id="PTHR37817:SF1">
    <property type="entry name" value="N-ACETYLTRANSFERASE EIS"/>
    <property type="match status" value="1"/>
</dbReference>
<keyword evidence="3" id="KW-1185">Reference proteome</keyword>